<protein>
    <recommendedName>
        <fullName evidence="1">Factor of DNA methylation 1-5/IDN2 domain-containing protein</fullName>
    </recommendedName>
</protein>
<dbReference type="InterPro" id="IPR045177">
    <property type="entry name" value="FDM1-5/IDN2"/>
</dbReference>
<name>A0AAV9BFW7_ACOGR</name>
<gene>
    <name evidence="2" type="ORF">QJS04_geneDACA011159</name>
</gene>
<accession>A0AAV9BFW7</accession>
<dbReference type="InterPro" id="IPR005379">
    <property type="entry name" value="FDM1-5/IDN2_XH"/>
</dbReference>
<reference evidence="2" key="2">
    <citation type="submission" date="2023-06" db="EMBL/GenBank/DDBJ databases">
        <authorList>
            <person name="Ma L."/>
            <person name="Liu K.-W."/>
            <person name="Li Z."/>
            <person name="Hsiao Y.-Y."/>
            <person name="Qi Y."/>
            <person name="Fu T."/>
            <person name="Tang G."/>
            <person name="Zhang D."/>
            <person name="Sun W.-H."/>
            <person name="Liu D.-K."/>
            <person name="Li Y."/>
            <person name="Chen G.-Z."/>
            <person name="Liu X.-D."/>
            <person name="Liao X.-Y."/>
            <person name="Jiang Y.-T."/>
            <person name="Yu X."/>
            <person name="Hao Y."/>
            <person name="Huang J."/>
            <person name="Zhao X.-W."/>
            <person name="Ke S."/>
            <person name="Chen Y.-Y."/>
            <person name="Wu W.-L."/>
            <person name="Hsu J.-L."/>
            <person name="Lin Y.-F."/>
            <person name="Huang M.-D."/>
            <person name="Li C.-Y."/>
            <person name="Huang L."/>
            <person name="Wang Z.-W."/>
            <person name="Zhao X."/>
            <person name="Zhong W.-Y."/>
            <person name="Peng D.-H."/>
            <person name="Ahmad S."/>
            <person name="Lan S."/>
            <person name="Zhang J.-S."/>
            <person name="Tsai W.-C."/>
            <person name="Van De Peer Y."/>
            <person name="Liu Z.-J."/>
        </authorList>
    </citation>
    <scope>NUCLEOTIDE SEQUENCE</scope>
    <source>
        <strain evidence="2">SCP</strain>
        <tissue evidence="2">Leaves</tissue>
    </source>
</reference>
<dbReference type="PANTHER" id="PTHR21596">
    <property type="entry name" value="RIBONUCLEASE P SUBUNIT P38"/>
    <property type="match status" value="1"/>
</dbReference>
<evidence type="ECO:0000313" key="3">
    <source>
        <dbReference type="Proteomes" id="UP001179952"/>
    </source>
</evidence>
<dbReference type="GO" id="GO:0080188">
    <property type="term" value="P:gene silencing by siRNA-directed DNA methylation"/>
    <property type="evidence" value="ECO:0007669"/>
    <property type="project" value="InterPro"/>
</dbReference>
<organism evidence="2 3">
    <name type="scientific">Acorus gramineus</name>
    <name type="common">Dwarf sweet flag</name>
    <dbReference type="NCBI Taxonomy" id="55184"/>
    <lineage>
        <taxon>Eukaryota</taxon>
        <taxon>Viridiplantae</taxon>
        <taxon>Streptophyta</taxon>
        <taxon>Embryophyta</taxon>
        <taxon>Tracheophyta</taxon>
        <taxon>Spermatophyta</taxon>
        <taxon>Magnoliopsida</taxon>
        <taxon>Liliopsida</taxon>
        <taxon>Acoraceae</taxon>
        <taxon>Acorus</taxon>
    </lineage>
</organism>
<comment type="caution">
    <text evidence="2">The sequence shown here is derived from an EMBL/GenBank/DDBJ whole genome shotgun (WGS) entry which is preliminary data.</text>
</comment>
<evidence type="ECO:0000259" key="1">
    <source>
        <dbReference type="Pfam" id="PF03469"/>
    </source>
</evidence>
<dbReference type="Pfam" id="PF03469">
    <property type="entry name" value="XH"/>
    <property type="match status" value="1"/>
</dbReference>
<dbReference type="PANTHER" id="PTHR21596:SF3">
    <property type="entry name" value="FACTOR OF DNA METHYLATION 1-RELATED"/>
    <property type="match status" value="1"/>
</dbReference>
<dbReference type="Proteomes" id="UP001179952">
    <property type="component" value="Unassembled WGS sequence"/>
</dbReference>
<sequence>MEDLEAMNNTLTIKERMTNDELQEARKELVQQDIMNLNSRTSIGIKRMGEIDQKAFQIACNQQYPECVDLKVVELCSKWQEEIQNSQWQPYKIVTVADMAEV</sequence>
<reference evidence="2" key="1">
    <citation type="journal article" date="2023" name="Nat. Commun.">
        <title>Diploid and tetraploid genomes of Acorus and the evolution of monocots.</title>
        <authorList>
            <person name="Ma L."/>
            <person name="Liu K.W."/>
            <person name="Li Z."/>
            <person name="Hsiao Y.Y."/>
            <person name="Qi Y."/>
            <person name="Fu T."/>
            <person name="Tang G.D."/>
            <person name="Zhang D."/>
            <person name="Sun W.H."/>
            <person name="Liu D.K."/>
            <person name="Li Y."/>
            <person name="Chen G.Z."/>
            <person name="Liu X.D."/>
            <person name="Liao X.Y."/>
            <person name="Jiang Y.T."/>
            <person name="Yu X."/>
            <person name="Hao Y."/>
            <person name="Huang J."/>
            <person name="Zhao X.W."/>
            <person name="Ke S."/>
            <person name="Chen Y.Y."/>
            <person name="Wu W.L."/>
            <person name="Hsu J.L."/>
            <person name="Lin Y.F."/>
            <person name="Huang M.D."/>
            <person name="Li C.Y."/>
            <person name="Huang L."/>
            <person name="Wang Z.W."/>
            <person name="Zhao X."/>
            <person name="Zhong W.Y."/>
            <person name="Peng D.H."/>
            <person name="Ahmad S."/>
            <person name="Lan S."/>
            <person name="Zhang J.S."/>
            <person name="Tsai W.C."/>
            <person name="Van de Peer Y."/>
            <person name="Liu Z.J."/>
        </authorList>
    </citation>
    <scope>NUCLEOTIDE SEQUENCE</scope>
    <source>
        <strain evidence="2">SCP</strain>
    </source>
</reference>
<keyword evidence="3" id="KW-1185">Reference proteome</keyword>
<dbReference type="EMBL" id="JAUJYN010000003">
    <property type="protein sequence ID" value="KAK1275252.1"/>
    <property type="molecule type" value="Genomic_DNA"/>
</dbReference>
<feature type="domain" description="Factor of DNA methylation 1-5/IDN2" evidence="1">
    <location>
        <begin position="46"/>
        <end position="99"/>
    </location>
</feature>
<evidence type="ECO:0000313" key="2">
    <source>
        <dbReference type="EMBL" id="KAK1275252.1"/>
    </source>
</evidence>
<proteinExistence type="predicted"/>
<dbReference type="AlphaFoldDB" id="A0AAV9BFW7"/>